<feature type="transmembrane region" description="Helical" evidence="5">
    <location>
        <begin position="147"/>
        <end position="163"/>
    </location>
</feature>
<organism evidence="7 8">
    <name type="scientific">Roseibium aggregatum (strain ATCC 25650 / DSM 13394 / JCM 20685 / NBRC 16684 / NCIMB 2208 / IAM 12614 / B1)</name>
    <name type="common">Stappia aggregata</name>
    <dbReference type="NCBI Taxonomy" id="384765"/>
    <lineage>
        <taxon>Bacteria</taxon>
        <taxon>Pseudomonadati</taxon>
        <taxon>Pseudomonadota</taxon>
        <taxon>Alphaproteobacteria</taxon>
        <taxon>Hyphomicrobiales</taxon>
        <taxon>Stappiaceae</taxon>
        <taxon>Roseibium</taxon>
    </lineage>
</organism>
<dbReference type="GO" id="GO:0005262">
    <property type="term" value="F:calcium channel activity"/>
    <property type="evidence" value="ECO:0007669"/>
    <property type="project" value="TreeGrafter"/>
</dbReference>
<dbReference type="InterPro" id="IPR004837">
    <property type="entry name" value="NaCa_Exmemb"/>
</dbReference>
<evidence type="ECO:0000259" key="6">
    <source>
        <dbReference type="Pfam" id="PF01699"/>
    </source>
</evidence>
<dbReference type="GO" id="GO:0005886">
    <property type="term" value="C:plasma membrane"/>
    <property type="evidence" value="ECO:0007669"/>
    <property type="project" value="TreeGrafter"/>
</dbReference>
<keyword evidence="4 5" id="KW-0472">Membrane</keyword>
<feature type="transmembrane region" description="Helical" evidence="5">
    <location>
        <begin position="320"/>
        <end position="339"/>
    </location>
</feature>
<dbReference type="InterPro" id="IPR004481">
    <property type="entry name" value="K/Na/Ca-exchanger"/>
</dbReference>
<evidence type="ECO:0000256" key="2">
    <source>
        <dbReference type="ARBA" id="ARBA00022692"/>
    </source>
</evidence>
<dbReference type="Proteomes" id="UP000004848">
    <property type="component" value="Unassembled WGS sequence"/>
</dbReference>
<feature type="domain" description="Sodium/calcium exchanger membrane region" evidence="6">
    <location>
        <begin position="25"/>
        <end position="161"/>
    </location>
</feature>
<dbReference type="AlphaFoldDB" id="A0NP24"/>
<dbReference type="GO" id="GO:0006874">
    <property type="term" value="P:intracellular calcium ion homeostasis"/>
    <property type="evidence" value="ECO:0007669"/>
    <property type="project" value="TreeGrafter"/>
</dbReference>
<dbReference type="PANTHER" id="PTHR10846:SF8">
    <property type="entry name" value="INNER MEMBRANE PROTEIN YRBG"/>
    <property type="match status" value="1"/>
</dbReference>
<evidence type="ECO:0000256" key="4">
    <source>
        <dbReference type="ARBA" id="ARBA00023136"/>
    </source>
</evidence>
<sequence>MCSAITHTICQQRVLGISKMTVFEIALGLVLLVAGGDVLVRGSVGLAKRFGLSELLIGLVLVGFGTSTPELMTSVLAALDGSAGIAVGNVAGSNIANILLILGLTAVICPLRVEPAALLRDGPANLLAALAFTGLSITGFIGREAGVALVLTLAAYLVLTYRMEKGTHTPSAELHRGEVQLVAPPAWKTSLLLSLVMAFGGLVMILGGAHFLVAGATRLAQAAGISDAVIGVTIVAVGTSLPELVTSVIAALKRQTDIALGNILGSNLFNILGILGVTALVSPLQVPQEIMQLDIWVLLGATAILLVFSMSGWRICRREGAVMLFAYGAYTTVVLTKALG</sequence>
<feature type="transmembrane region" description="Helical" evidence="5">
    <location>
        <begin position="228"/>
        <end position="252"/>
    </location>
</feature>
<dbReference type="Gene3D" id="1.20.1420.30">
    <property type="entry name" value="NCX, central ion-binding region"/>
    <property type="match status" value="2"/>
</dbReference>
<dbReference type="NCBIfam" id="TIGR00367">
    <property type="entry name" value="calcium/sodium antiporter"/>
    <property type="match status" value="1"/>
</dbReference>
<evidence type="ECO:0000313" key="8">
    <source>
        <dbReference type="Proteomes" id="UP000004848"/>
    </source>
</evidence>
<proteinExistence type="predicted"/>
<dbReference type="GO" id="GO:0008273">
    <property type="term" value="F:calcium, potassium:sodium antiporter activity"/>
    <property type="evidence" value="ECO:0007669"/>
    <property type="project" value="TreeGrafter"/>
</dbReference>
<feature type="transmembrane region" description="Helical" evidence="5">
    <location>
        <begin position="25"/>
        <end position="44"/>
    </location>
</feature>
<feature type="transmembrane region" description="Helical" evidence="5">
    <location>
        <begin position="290"/>
        <end position="308"/>
    </location>
</feature>
<dbReference type="Gene3D" id="6.10.280.80">
    <property type="entry name" value="NCX, peripheral helical region"/>
    <property type="match status" value="1"/>
</dbReference>
<gene>
    <name evidence="7" type="ORF">SIAM614_17719</name>
</gene>
<feature type="transmembrane region" description="Helical" evidence="5">
    <location>
        <begin position="191"/>
        <end position="216"/>
    </location>
</feature>
<accession>A0NP24</accession>
<evidence type="ECO:0000256" key="5">
    <source>
        <dbReference type="SAM" id="Phobius"/>
    </source>
</evidence>
<name>A0NP24_ROSAI</name>
<feature type="domain" description="Sodium/calcium exchanger membrane region" evidence="6">
    <location>
        <begin position="194"/>
        <end position="335"/>
    </location>
</feature>
<comment type="subcellular location">
    <subcellularLocation>
        <location evidence="1">Membrane</location>
        <topology evidence="1">Multi-pass membrane protein</topology>
    </subcellularLocation>
</comment>
<dbReference type="InterPro" id="IPR044880">
    <property type="entry name" value="NCX_ion-bd_dom_sf"/>
</dbReference>
<dbReference type="Pfam" id="PF01699">
    <property type="entry name" value="Na_Ca_ex"/>
    <property type="match status" value="2"/>
</dbReference>
<evidence type="ECO:0000256" key="1">
    <source>
        <dbReference type="ARBA" id="ARBA00004141"/>
    </source>
</evidence>
<dbReference type="eggNOG" id="COG0530">
    <property type="taxonomic scope" value="Bacteria"/>
</dbReference>
<feature type="transmembrane region" description="Helical" evidence="5">
    <location>
        <begin position="91"/>
        <end position="111"/>
    </location>
</feature>
<feature type="transmembrane region" description="Helical" evidence="5">
    <location>
        <begin position="264"/>
        <end position="284"/>
    </location>
</feature>
<reference evidence="7 8" key="1">
    <citation type="submission" date="2006-05" db="EMBL/GenBank/DDBJ databases">
        <authorList>
            <person name="King G."/>
            <person name="Ferriera S."/>
            <person name="Johnson J."/>
            <person name="Kravitz S."/>
            <person name="Beeson K."/>
            <person name="Sutton G."/>
            <person name="Rogers Y.-H."/>
            <person name="Friedman R."/>
            <person name="Frazier M."/>
            <person name="Venter J.C."/>
        </authorList>
    </citation>
    <scope>NUCLEOTIDE SEQUENCE [LARGE SCALE GENOMIC DNA]</scope>
    <source>
        <strain evidence="8">ATCC 25650 / DSM 13394 / JCM 20685 / NBRC 16684 / NCIMB 2208 / IAM 12614 / B1</strain>
    </source>
</reference>
<evidence type="ECO:0000256" key="3">
    <source>
        <dbReference type="ARBA" id="ARBA00022989"/>
    </source>
</evidence>
<evidence type="ECO:0000313" key="7">
    <source>
        <dbReference type="EMBL" id="EAV45187.1"/>
    </source>
</evidence>
<feature type="transmembrane region" description="Helical" evidence="5">
    <location>
        <begin position="56"/>
        <end position="79"/>
    </location>
</feature>
<keyword evidence="2 5" id="KW-0812">Transmembrane</keyword>
<dbReference type="PANTHER" id="PTHR10846">
    <property type="entry name" value="SODIUM/POTASSIUM/CALCIUM EXCHANGER"/>
    <property type="match status" value="1"/>
</dbReference>
<protein>
    <submittedName>
        <fullName evidence="7">Sodium/calcium exchanger</fullName>
    </submittedName>
</protein>
<comment type="caution">
    <text evidence="7">The sequence shown here is derived from an EMBL/GenBank/DDBJ whole genome shotgun (WGS) entry which is preliminary data.</text>
</comment>
<keyword evidence="3 5" id="KW-1133">Transmembrane helix</keyword>
<dbReference type="EMBL" id="AAUW01000003">
    <property type="protein sequence ID" value="EAV45187.1"/>
    <property type="molecule type" value="Genomic_DNA"/>
</dbReference>